<protein>
    <submittedName>
        <fullName evidence="2">Uncharacterized protein</fullName>
    </submittedName>
</protein>
<name>A0A1G8BW86_9ACTN</name>
<keyword evidence="3" id="KW-1185">Reference proteome</keyword>
<proteinExistence type="predicted"/>
<evidence type="ECO:0000313" key="2">
    <source>
        <dbReference type="EMBL" id="SDH37339.1"/>
    </source>
</evidence>
<feature type="region of interest" description="Disordered" evidence="1">
    <location>
        <begin position="73"/>
        <end position="111"/>
    </location>
</feature>
<evidence type="ECO:0000313" key="3">
    <source>
        <dbReference type="Proteomes" id="UP000199202"/>
    </source>
</evidence>
<dbReference type="EMBL" id="FNDJ01000002">
    <property type="protein sequence ID" value="SDH37339.1"/>
    <property type="molecule type" value="Genomic_DNA"/>
</dbReference>
<gene>
    <name evidence="2" type="ORF">SAMN05421869_102133</name>
</gene>
<sequence>MVGVGHSAATTLLALADLAEQAPGTRITWAIRADARERAYGGGEADALPARGSLGSGLRLLVDKGLIDLAAGCSATERPGKTPAKGHPRPGPSCRTQPLPSRSLKKANAFHSPPLPAAIVPSLL</sequence>
<evidence type="ECO:0000256" key="1">
    <source>
        <dbReference type="SAM" id="MobiDB-lite"/>
    </source>
</evidence>
<reference evidence="2 3" key="1">
    <citation type="submission" date="2016-10" db="EMBL/GenBank/DDBJ databases">
        <authorList>
            <person name="de Groot N.N."/>
        </authorList>
    </citation>
    <scope>NUCLEOTIDE SEQUENCE [LARGE SCALE GENOMIC DNA]</scope>
    <source>
        <strain evidence="2 3">CGMCC 4.6533</strain>
    </source>
</reference>
<accession>A0A1G8BW86</accession>
<dbReference type="AlphaFoldDB" id="A0A1G8BW86"/>
<organism evidence="2 3">
    <name type="scientific">Nonomuraea jiangxiensis</name>
    <dbReference type="NCBI Taxonomy" id="633440"/>
    <lineage>
        <taxon>Bacteria</taxon>
        <taxon>Bacillati</taxon>
        <taxon>Actinomycetota</taxon>
        <taxon>Actinomycetes</taxon>
        <taxon>Streptosporangiales</taxon>
        <taxon>Streptosporangiaceae</taxon>
        <taxon>Nonomuraea</taxon>
    </lineage>
</organism>
<dbReference type="Proteomes" id="UP000199202">
    <property type="component" value="Unassembled WGS sequence"/>
</dbReference>
<dbReference type="STRING" id="633440.SAMN05421869_102133"/>